<proteinExistence type="predicted"/>
<evidence type="ECO:0000313" key="3">
    <source>
        <dbReference type="Proteomes" id="UP001231518"/>
    </source>
</evidence>
<keyword evidence="3" id="KW-1185">Reference proteome</keyword>
<comment type="caution">
    <text evidence="2">The sequence shown here is derived from an EMBL/GenBank/DDBJ whole genome shotgun (WGS) entry which is preliminary data.</text>
</comment>
<dbReference type="Proteomes" id="UP001231518">
    <property type="component" value="Chromosome 7"/>
</dbReference>
<dbReference type="GO" id="GO:0048011">
    <property type="term" value="P:neurotrophin TRK receptor signaling pathway"/>
    <property type="evidence" value="ECO:0007669"/>
    <property type="project" value="InterPro"/>
</dbReference>
<name>A0AAD7YRM4_MYTSE</name>
<sequence length="377" mass="42469">MALCVCKCLNVTIEGDKLEDNVDIGKLELTSMEQRDIFFSEKLLSCSLGSLKSQVAQPALVEQRPVGRWTIHSCLACSQPTHAISHDKNGPYALLVCKSNQTTQERVNNLKKSNTYSPVFNLLVPEVTNDIEMKENVDTNNFINSDRNVWLPTQQVIGSLSKQMNQTLQSQLEAVEEAVRQFRDQKYAEFEAYRERAQRDHKILASIISKARNNVDRDGWRIDTTIDNGPPSPHLPPLQRRRLSSFKDAKKVSQNIVKSTRNMPPEEDSLDAEDLFDLEGFDSRNNMLSDQDDYDSDQGSNDEGIHISRARGGGGGADVIARSLPMNMPKFPNERPTQRDLDDDEEPQDIAASIKALARSVHGDVFELPRPRFSTQI</sequence>
<gene>
    <name evidence="2" type="ORF">PYW07_015908</name>
</gene>
<feature type="region of interest" description="Disordered" evidence="1">
    <location>
        <begin position="221"/>
        <end position="271"/>
    </location>
</feature>
<dbReference type="InterPro" id="IPR026682">
    <property type="entry name" value="AKT1S1"/>
</dbReference>
<reference evidence="2" key="1">
    <citation type="submission" date="2023-03" db="EMBL/GenBank/DDBJ databases">
        <title>Chromosome-level genomes of two armyworms, Mythimna separata and Mythimna loreyi, provide insights into the biosynthesis and reception of sex pheromones.</title>
        <authorList>
            <person name="Zhao H."/>
        </authorList>
    </citation>
    <scope>NUCLEOTIDE SEQUENCE</scope>
    <source>
        <strain evidence="2">BeijingLab</strain>
        <tissue evidence="2">Pupa</tissue>
    </source>
</reference>
<dbReference type="AlphaFoldDB" id="A0AAD7YRM4"/>
<accession>A0AAD7YRM4</accession>
<evidence type="ECO:0000313" key="2">
    <source>
        <dbReference type="EMBL" id="KAJ8724950.1"/>
    </source>
</evidence>
<protein>
    <submittedName>
        <fullName evidence="2">Uncharacterized protein</fullName>
    </submittedName>
</protein>
<dbReference type="EMBL" id="JARGEI010000010">
    <property type="protein sequence ID" value="KAJ8724950.1"/>
    <property type="molecule type" value="Genomic_DNA"/>
</dbReference>
<dbReference type="PANTHER" id="PTHR21844">
    <property type="entry name" value="AKT1 SUBSTRATE 1 PROTEIN"/>
    <property type="match status" value="1"/>
</dbReference>
<dbReference type="PANTHER" id="PTHR21844:SF2">
    <property type="entry name" value="PROLINE-RICH AKT1 SUBSTRATE 1"/>
    <property type="match status" value="1"/>
</dbReference>
<dbReference type="GO" id="GO:0005737">
    <property type="term" value="C:cytoplasm"/>
    <property type="evidence" value="ECO:0007669"/>
    <property type="project" value="TreeGrafter"/>
</dbReference>
<feature type="region of interest" description="Disordered" evidence="1">
    <location>
        <begin position="283"/>
        <end position="347"/>
    </location>
</feature>
<organism evidence="2 3">
    <name type="scientific">Mythimna separata</name>
    <name type="common">Oriental armyworm</name>
    <name type="synonym">Pseudaletia separata</name>
    <dbReference type="NCBI Taxonomy" id="271217"/>
    <lineage>
        <taxon>Eukaryota</taxon>
        <taxon>Metazoa</taxon>
        <taxon>Ecdysozoa</taxon>
        <taxon>Arthropoda</taxon>
        <taxon>Hexapoda</taxon>
        <taxon>Insecta</taxon>
        <taxon>Pterygota</taxon>
        <taxon>Neoptera</taxon>
        <taxon>Endopterygota</taxon>
        <taxon>Lepidoptera</taxon>
        <taxon>Glossata</taxon>
        <taxon>Ditrysia</taxon>
        <taxon>Noctuoidea</taxon>
        <taxon>Noctuidae</taxon>
        <taxon>Noctuinae</taxon>
        <taxon>Hadenini</taxon>
        <taxon>Mythimna</taxon>
    </lineage>
</organism>
<dbReference type="GO" id="GO:0032007">
    <property type="term" value="P:negative regulation of TOR signaling"/>
    <property type="evidence" value="ECO:0007669"/>
    <property type="project" value="InterPro"/>
</dbReference>
<feature type="compositionally biased region" description="Polar residues" evidence="1">
    <location>
        <begin position="252"/>
        <end position="262"/>
    </location>
</feature>
<evidence type="ECO:0000256" key="1">
    <source>
        <dbReference type="SAM" id="MobiDB-lite"/>
    </source>
</evidence>